<dbReference type="PANTHER" id="PTHR22916:SF3">
    <property type="entry name" value="UDP-GLCNAC:BETAGAL BETA-1,3-N-ACETYLGLUCOSAMINYLTRANSFERASE-LIKE PROTEIN 1"/>
    <property type="match status" value="1"/>
</dbReference>
<dbReference type="EMBL" id="FNKJ01000003">
    <property type="protein sequence ID" value="SDQ62049.1"/>
    <property type="molecule type" value="Genomic_DNA"/>
</dbReference>
<dbReference type="AlphaFoldDB" id="A0A1H1CD98"/>
<gene>
    <name evidence="3" type="ORF">SAMN04490195_1154</name>
</gene>
<accession>A0A1H1CD98</accession>
<evidence type="ECO:0000259" key="2">
    <source>
        <dbReference type="Pfam" id="PF00535"/>
    </source>
</evidence>
<protein>
    <submittedName>
        <fullName evidence="3">Glycosyltransferase involved in cell wall bisynthesis</fullName>
    </submittedName>
</protein>
<dbReference type="CDD" id="cd00761">
    <property type="entry name" value="Glyco_tranf_GTA_type"/>
    <property type="match status" value="1"/>
</dbReference>
<evidence type="ECO:0000313" key="4">
    <source>
        <dbReference type="Proteomes" id="UP000199570"/>
    </source>
</evidence>
<dbReference type="Pfam" id="PF00535">
    <property type="entry name" value="Glycos_transf_2"/>
    <property type="match status" value="1"/>
</dbReference>
<evidence type="ECO:0000256" key="1">
    <source>
        <dbReference type="ARBA" id="ARBA00022519"/>
    </source>
</evidence>
<feature type="domain" description="Glycosyltransferase 2-like" evidence="2">
    <location>
        <begin position="5"/>
        <end position="163"/>
    </location>
</feature>
<dbReference type="OrthoDB" id="9801954at2"/>
<dbReference type="Gene3D" id="3.90.550.10">
    <property type="entry name" value="Spore Coat Polysaccharide Biosynthesis Protein SpsA, Chain A"/>
    <property type="match status" value="1"/>
</dbReference>
<dbReference type="GO" id="GO:0016758">
    <property type="term" value="F:hexosyltransferase activity"/>
    <property type="evidence" value="ECO:0007669"/>
    <property type="project" value="UniProtKB-ARBA"/>
</dbReference>
<name>A0A1H1CD98_9PSED</name>
<dbReference type="PANTHER" id="PTHR22916">
    <property type="entry name" value="GLYCOSYLTRANSFERASE"/>
    <property type="match status" value="1"/>
</dbReference>
<reference evidence="4" key="1">
    <citation type="submission" date="2016-10" db="EMBL/GenBank/DDBJ databases">
        <authorList>
            <person name="Varghese N."/>
            <person name="Submissions S."/>
        </authorList>
    </citation>
    <scope>NUCLEOTIDE SEQUENCE [LARGE SCALE GENOMIC DNA]</scope>
    <source>
        <strain evidence="4">BS3775</strain>
    </source>
</reference>
<dbReference type="InterPro" id="IPR001173">
    <property type="entry name" value="Glyco_trans_2-like"/>
</dbReference>
<keyword evidence="1" id="KW-0997">Cell inner membrane</keyword>
<dbReference type="InterPro" id="IPR029044">
    <property type="entry name" value="Nucleotide-diphossugar_trans"/>
</dbReference>
<dbReference type="Proteomes" id="UP000199570">
    <property type="component" value="Unassembled WGS sequence"/>
</dbReference>
<dbReference type="RefSeq" id="WP_090318483.1">
    <property type="nucleotide sequence ID" value="NZ_FNKJ01000003.1"/>
</dbReference>
<keyword evidence="1" id="KW-1003">Cell membrane</keyword>
<keyword evidence="3" id="KW-0808">Transferase</keyword>
<proteinExistence type="predicted"/>
<dbReference type="SUPFAM" id="SSF53448">
    <property type="entry name" value="Nucleotide-diphospho-sugar transferases"/>
    <property type="match status" value="1"/>
</dbReference>
<organism evidence="3 4">
    <name type="scientific">Pseudomonas moorei</name>
    <dbReference type="NCBI Taxonomy" id="395599"/>
    <lineage>
        <taxon>Bacteria</taxon>
        <taxon>Pseudomonadati</taxon>
        <taxon>Pseudomonadota</taxon>
        <taxon>Gammaproteobacteria</taxon>
        <taxon>Pseudomonadales</taxon>
        <taxon>Pseudomonadaceae</taxon>
        <taxon>Pseudomonas</taxon>
    </lineage>
</organism>
<keyword evidence="1" id="KW-0472">Membrane</keyword>
<keyword evidence="4" id="KW-1185">Reference proteome</keyword>
<sequence>MKFDIVIPFKDAETHLPNICADLENQTNKNFTAHFVSDQSSDESLAYLKNDFSFSYHVWESDGIGPGAARNTGINSSSGDYILFIDADDRITKDYTSKFYEKARSTGADIIECMYQSIDSNGTIVSGTNLESFISSSDRFLALVYGDVPRLSWGKAYKRKAIEDRHAFFPENIHNGEDHIFLLKAYKDLPHIEIICEHLYRWIRHPQSLTNRETTEKTIEDFVRVSELKAEILNLTSENRPSDEELLLKFSRRIFKEARILISKVISDSKNPQNIIRHLRELMLQSTHLNLTKEIIKNDSTSYWKDVME</sequence>
<evidence type="ECO:0000313" key="3">
    <source>
        <dbReference type="EMBL" id="SDQ62049.1"/>
    </source>
</evidence>